<dbReference type="PANTHER" id="PTHR44943">
    <property type="entry name" value="CELLULOSE SYNTHASE OPERON PROTEIN C"/>
    <property type="match status" value="1"/>
</dbReference>
<feature type="repeat" description="TPR" evidence="3">
    <location>
        <begin position="252"/>
        <end position="285"/>
    </location>
</feature>
<dbReference type="AlphaFoldDB" id="A0A368DRE1"/>
<proteinExistence type="predicted"/>
<evidence type="ECO:0000256" key="1">
    <source>
        <dbReference type="ARBA" id="ARBA00022737"/>
    </source>
</evidence>
<dbReference type="SMART" id="SM00028">
    <property type="entry name" value="TPR"/>
    <property type="match status" value="8"/>
</dbReference>
<dbReference type="Pfam" id="PF13432">
    <property type="entry name" value="TPR_16"/>
    <property type="match status" value="1"/>
</dbReference>
<organism evidence="4 5">
    <name type="scientific">PS1 clade bacterium</name>
    <dbReference type="NCBI Taxonomy" id="2175152"/>
    <lineage>
        <taxon>Bacteria</taxon>
        <taxon>Pseudomonadati</taxon>
        <taxon>Pseudomonadota</taxon>
        <taxon>Alphaproteobacteria</taxon>
        <taxon>PS1 clade</taxon>
    </lineage>
</organism>
<dbReference type="Pfam" id="PF13181">
    <property type="entry name" value="TPR_8"/>
    <property type="match status" value="1"/>
</dbReference>
<dbReference type="PROSITE" id="PS50005">
    <property type="entry name" value="TPR"/>
    <property type="match status" value="4"/>
</dbReference>
<protein>
    <submittedName>
        <fullName evidence="4">Tetratricopeptide repeat protein</fullName>
    </submittedName>
</protein>
<reference evidence="4 5" key="1">
    <citation type="journal article" date="2018" name="Microbiome">
        <title>Fine metagenomic profile of the Mediterranean stratified and mixed water columns revealed by assembly and recruitment.</title>
        <authorList>
            <person name="Haro-Moreno J.M."/>
            <person name="Lopez-Perez M."/>
            <person name="De La Torre J.R."/>
            <person name="Picazo A."/>
            <person name="Camacho A."/>
            <person name="Rodriguez-Valera F."/>
        </authorList>
    </citation>
    <scope>NUCLEOTIDE SEQUENCE [LARGE SCALE GENOMIC DNA]</scope>
    <source>
        <strain evidence="4">MED-G57</strain>
    </source>
</reference>
<keyword evidence="2 3" id="KW-0802">TPR repeat</keyword>
<dbReference type="GO" id="GO:0016788">
    <property type="term" value="F:hydrolase activity, acting on ester bonds"/>
    <property type="evidence" value="ECO:0007669"/>
    <property type="project" value="UniProtKB-ARBA"/>
</dbReference>
<dbReference type="InterPro" id="IPR011990">
    <property type="entry name" value="TPR-like_helical_dom_sf"/>
</dbReference>
<dbReference type="InterPro" id="IPR036514">
    <property type="entry name" value="SGNH_hydro_sf"/>
</dbReference>
<dbReference type="SUPFAM" id="SSF52266">
    <property type="entry name" value="SGNH hydrolase"/>
    <property type="match status" value="1"/>
</dbReference>
<sequence>MNESNNIIIKQSPSRESLNNLMELFNAERYEDAENLAISILRDFQESFFAWQVLGATYRMTDRPSKSLSANLKAAQLVPEEPTVHNNLGVSFLELNRFKEAKVAFEKAIAIKDNYFEAYNNLAKSQFKLGYLNQAEASDRKAISLNSDYIDAHHGLAKTLQALQRYPEAVTSYNTVLKINPNNVEAYNNLGITLALQNKYTEAEVCYSKAIELKPEGHHAYLNLAGLLILMHRFDEAELKSRKAIALKPDYDGAHYTLANTLTELGRFEEAEASYRSAIELNPDNLSAIINLAPVLEHLLKSEEAITLLKYVVKRGSKLALIANLNLAIIFFQQQKFEESIKFLRAASDLQDEKTFGYINAQVYYFYLSELLKWHENESIDNTKYTEAKNLYVIGESHCLACNALNLKSDEDVLLARSMLIVGCKQWHLGNSKRNKYKYQFEQIFNSLPKSSTLLLTVGEIDCRLNDGILMHLKKYPTKNINELVADTVKNYMHYIDKINSKSKHRIIIQGVPCPKVSKKNINKIEVSKLLNVISLLNRDLRNMSKDRSFGFLDVHKLTDDGNGVSNNIWHIDDYHLSPGAILEAWSNYKDNST</sequence>
<evidence type="ECO:0000256" key="2">
    <source>
        <dbReference type="ARBA" id="ARBA00022803"/>
    </source>
</evidence>
<dbReference type="PROSITE" id="PS50293">
    <property type="entry name" value="TPR_REGION"/>
    <property type="match status" value="2"/>
</dbReference>
<accession>A0A368DRE1</accession>
<keyword evidence="1" id="KW-0677">Repeat</keyword>
<dbReference type="PANTHER" id="PTHR44943:SF4">
    <property type="entry name" value="TPR REPEAT-CONTAINING PROTEIN MJ0798"/>
    <property type="match status" value="1"/>
</dbReference>
<dbReference type="Gene3D" id="1.25.40.10">
    <property type="entry name" value="Tetratricopeptide repeat domain"/>
    <property type="match status" value="4"/>
</dbReference>
<dbReference type="EMBL" id="QOQD01000005">
    <property type="protein sequence ID" value="RCL73771.1"/>
    <property type="molecule type" value="Genomic_DNA"/>
</dbReference>
<comment type="caution">
    <text evidence="4">The sequence shown here is derived from an EMBL/GenBank/DDBJ whole genome shotgun (WGS) entry which is preliminary data.</text>
</comment>
<feature type="repeat" description="TPR" evidence="3">
    <location>
        <begin position="150"/>
        <end position="183"/>
    </location>
</feature>
<dbReference type="InterPro" id="IPR054283">
    <property type="entry name" value="DUF7017"/>
</dbReference>
<gene>
    <name evidence="4" type="ORF">DBW71_03045</name>
</gene>
<evidence type="ECO:0000313" key="5">
    <source>
        <dbReference type="Proteomes" id="UP000253570"/>
    </source>
</evidence>
<dbReference type="Proteomes" id="UP000253570">
    <property type="component" value="Unassembled WGS sequence"/>
</dbReference>
<feature type="repeat" description="TPR" evidence="3">
    <location>
        <begin position="82"/>
        <end position="115"/>
    </location>
</feature>
<dbReference type="InterPro" id="IPR019734">
    <property type="entry name" value="TPR_rpt"/>
</dbReference>
<dbReference type="Gene3D" id="3.40.50.1110">
    <property type="entry name" value="SGNH hydrolase"/>
    <property type="match status" value="1"/>
</dbReference>
<dbReference type="Pfam" id="PF22860">
    <property type="entry name" value="DUF7017"/>
    <property type="match status" value="1"/>
</dbReference>
<name>A0A368DRE1_9PROT</name>
<evidence type="ECO:0000256" key="3">
    <source>
        <dbReference type="PROSITE-ProRule" id="PRU00339"/>
    </source>
</evidence>
<feature type="repeat" description="TPR" evidence="3">
    <location>
        <begin position="184"/>
        <end position="217"/>
    </location>
</feature>
<dbReference type="Pfam" id="PF13414">
    <property type="entry name" value="TPR_11"/>
    <property type="match status" value="1"/>
</dbReference>
<dbReference type="Pfam" id="PF00515">
    <property type="entry name" value="TPR_1"/>
    <property type="match status" value="1"/>
</dbReference>
<dbReference type="InterPro" id="IPR051685">
    <property type="entry name" value="Ycf3/AcsC/BcsC/TPR_MFPF"/>
</dbReference>
<dbReference type="SUPFAM" id="SSF48452">
    <property type="entry name" value="TPR-like"/>
    <property type="match status" value="1"/>
</dbReference>
<evidence type="ECO:0000313" key="4">
    <source>
        <dbReference type="EMBL" id="RCL73771.1"/>
    </source>
</evidence>